<reference evidence="2" key="1">
    <citation type="journal article" date="2015" name="J. Biotechnol.">
        <title>Complete genome sequence of the actinobacterium Streptomyces glaucescens GLA.O (DSM 40922) consisting of a linear chromosome and one linear plasmid.</title>
        <authorList>
            <person name="Ortseifen V."/>
            <person name="Winkler A."/>
            <person name="Albersmeier A."/>
            <person name="Wendler S."/>
            <person name="Puhler A."/>
            <person name="Kalinowski J."/>
            <person name="Ruckert C."/>
        </authorList>
    </citation>
    <scope>NUCLEOTIDE SEQUENCE [LARGE SCALE GENOMIC DNA]</scope>
    <source>
        <strain evidence="2">DSM 40922 / GLA O</strain>
        <plasmid evidence="2">pSglau1</plasmid>
    </source>
</reference>
<dbReference type="AlphaFoldDB" id="A0A089XMV4"/>
<dbReference type="EMBL" id="CP009439">
    <property type="protein sequence ID" value="AIS02565.1"/>
    <property type="molecule type" value="Genomic_DNA"/>
</dbReference>
<sequence>MVRVQQLIHHRVIGLDEVTDEWHDPSVPGPRGGGTVYGLRGLRALCLLAHGVDSGRGAEHYAPSMWSESNNYGFENELDYLRSIKKDDSYTFTYPFEYIAKNYGNDNYDIGTADMVVRVQWNDAEAGYTVAYDVPEMDKIDPAEGNGDAASFYESDVYWRLVSDLDGMGISSALRAI</sequence>
<gene>
    <name evidence="1" type="ORF">SGLAU_33185</name>
</gene>
<dbReference type="HOGENOM" id="CLU_1517101_0_0_11"/>
<organism evidence="1 2">
    <name type="scientific">Streptomyces glaucescens</name>
    <dbReference type="NCBI Taxonomy" id="1907"/>
    <lineage>
        <taxon>Bacteria</taxon>
        <taxon>Bacillati</taxon>
        <taxon>Actinomycetota</taxon>
        <taxon>Actinomycetes</taxon>
        <taxon>Kitasatosporales</taxon>
        <taxon>Streptomycetaceae</taxon>
        <taxon>Streptomyces</taxon>
    </lineage>
</organism>
<dbReference type="KEGG" id="sgu:SGLAU_33185"/>
<geneLocation type="plasmid" evidence="1 2">
    <name>pSglau1</name>
</geneLocation>
<keyword evidence="1" id="KW-0614">Plasmid</keyword>
<proteinExistence type="predicted"/>
<evidence type="ECO:0000313" key="1">
    <source>
        <dbReference type="EMBL" id="AIS02565.1"/>
    </source>
</evidence>
<dbReference type="eggNOG" id="COG2801">
    <property type="taxonomic scope" value="Bacteria"/>
</dbReference>
<accession>A0A089XMV4</accession>
<protein>
    <submittedName>
        <fullName evidence="1">Uncharacterized protein</fullName>
    </submittedName>
</protein>
<keyword evidence="2" id="KW-1185">Reference proteome</keyword>
<name>A0A089XMV4_STRGA</name>
<dbReference type="Proteomes" id="UP000029482">
    <property type="component" value="Plasmid pSglau1"/>
</dbReference>
<evidence type="ECO:0000313" key="2">
    <source>
        <dbReference type="Proteomes" id="UP000029482"/>
    </source>
</evidence>